<organism evidence="3 4">
    <name type="scientific">Rufibacter hautae</name>
    <dbReference type="NCBI Taxonomy" id="2595005"/>
    <lineage>
        <taxon>Bacteria</taxon>
        <taxon>Pseudomonadati</taxon>
        <taxon>Bacteroidota</taxon>
        <taxon>Cytophagia</taxon>
        <taxon>Cytophagales</taxon>
        <taxon>Hymenobacteraceae</taxon>
        <taxon>Rufibacter</taxon>
    </lineage>
</organism>
<evidence type="ECO:0000259" key="1">
    <source>
        <dbReference type="Pfam" id="PF00534"/>
    </source>
</evidence>
<dbReference type="GO" id="GO:0016757">
    <property type="term" value="F:glycosyltransferase activity"/>
    <property type="evidence" value="ECO:0007669"/>
    <property type="project" value="InterPro"/>
</dbReference>
<dbReference type="InterPro" id="IPR028098">
    <property type="entry name" value="Glyco_trans_4-like_N"/>
</dbReference>
<dbReference type="EMBL" id="VKKY01000003">
    <property type="protein sequence ID" value="KAA3436580.1"/>
    <property type="molecule type" value="Genomic_DNA"/>
</dbReference>
<reference evidence="3 4" key="1">
    <citation type="submission" date="2019-07" db="EMBL/GenBank/DDBJ databases">
        <title>Rufibacter sp. nov., isolated from lake sediment.</title>
        <authorList>
            <person name="Qu J.-H."/>
        </authorList>
    </citation>
    <scope>NUCLEOTIDE SEQUENCE [LARGE SCALE GENOMIC DNA]</scope>
    <source>
        <strain evidence="3 4">NBS58-1</strain>
    </source>
</reference>
<keyword evidence="3" id="KW-0808">Transferase</keyword>
<dbReference type="SUPFAM" id="SSF53756">
    <property type="entry name" value="UDP-Glycosyltransferase/glycogen phosphorylase"/>
    <property type="match status" value="1"/>
</dbReference>
<name>A0A5B6TAJ1_9BACT</name>
<keyword evidence="4" id="KW-1185">Reference proteome</keyword>
<feature type="domain" description="Glycosyl transferase family 1" evidence="1">
    <location>
        <begin position="176"/>
        <end position="341"/>
    </location>
</feature>
<evidence type="ECO:0000313" key="3">
    <source>
        <dbReference type="EMBL" id="KAA3436580.1"/>
    </source>
</evidence>
<dbReference type="Proteomes" id="UP000324133">
    <property type="component" value="Unassembled WGS sequence"/>
</dbReference>
<feature type="domain" description="Glycosyltransferase subfamily 4-like N-terminal" evidence="2">
    <location>
        <begin position="61"/>
        <end position="171"/>
    </location>
</feature>
<accession>A0A5B6TAJ1</accession>
<sequence length="365" mass="41064">MKICVVIRTKALEYSETFIQSHINNLHAETLSVQSFPEYIISKGGDFAKQPFIKRYIRNAYHTAKNVLYEKRIKEFLLGNGIDIVLAEYGMTGVKVMPSCKKLNIPLVVHFHGYDAYRKDILDEFKEQYKELFSYAKALIVVSKDMRNQLISLGAPSDKIFYNVYGVDTDRFSEAKVNLSPKQLIAVGRFVEKKAPYLTILSFQKVLDKVPDAKLLMVGSGNLYDICSKIVKSLKLEKSVMLYHSLPHEEIALLMQESRAFVQHSLIPLSGDSEGTPNTILEAQACGLPVVSTFHAGIKDIVINGETGFLLDECDITTMAKYMTKLLEDAELAASLGRKGRLNIVANYTMEKSITNLRKIIESCI</sequence>
<dbReference type="PANTHER" id="PTHR45947:SF3">
    <property type="entry name" value="SULFOQUINOVOSYL TRANSFERASE SQD2"/>
    <property type="match status" value="1"/>
</dbReference>
<dbReference type="OrthoDB" id="7560678at2"/>
<comment type="caution">
    <text evidence="3">The sequence shown here is derived from an EMBL/GenBank/DDBJ whole genome shotgun (WGS) entry which is preliminary data.</text>
</comment>
<dbReference type="AlphaFoldDB" id="A0A5B6TAJ1"/>
<dbReference type="CDD" id="cd03801">
    <property type="entry name" value="GT4_PimA-like"/>
    <property type="match status" value="1"/>
</dbReference>
<dbReference type="Pfam" id="PF00534">
    <property type="entry name" value="Glycos_transf_1"/>
    <property type="match status" value="1"/>
</dbReference>
<dbReference type="RefSeq" id="WP_149092521.1">
    <property type="nucleotide sequence ID" value="NZ_VKKY01000003.1"/>
</dbReference>
<evidence type="ECO:0000259" key="2">
    <source>
        <dbReference type="Pfam" id="PF13439"/>
    </source>
</evidence>
<dbReference type="InterPro" id="IPR001296">
    <property type="entry name" value="Glyco_trans_1"/>
</dbReference>
<dbReference type="Gene3D" id="3.40.50.2000">
    <property type="entry name" value="Glycogen Phosphorylase B"/>
    <property type="match status" value="2"/>
</dbReference>
<dbReference type="InterPro" id="IPR050194">
    <property type="entry name" value="Glycosyltransferase_grp1"/>
</dbReference>
<proteinExistence type="predicted"/>
<evidence type="ECO:0000313" key="4">
    <source>
        <dbReference type="Proteomes" id="UP000324133"/>
    </source>
</evidence>
<protein>
    <submittedName>
        <fullName evidence="3">Glycosyltransferase family 4 protein</fullName>
    </submittedName>
</protein>
<dbReference type="Pfam" id="PF13439">
    <property type="entry name" value="Glyco_transf_4"/>
    <property type="match status" value="1"/>
</dbReference>
<dbReference type="PANTHER" id="PTHR45947">
    <property type="entry name" value="SULFOQUINOVOSYL TRANSFERASE SQD2"/>
    <property type="match status" value="1"/>
</dbReference>
<gene>
    <name evidence="3" type="ORF">FOA19_19540</name>
</gene>